<dbReference type="EMBL" id="JAUDEO010000015">
    <property type="protein sequence ID" value="MDM8333688.1"/>
    <property type="molecule type" value="Genomic_DNA"/>
</dbReference>
<dbReference type="SMART" id="SM00850">
    <property type="entry name" value="LytTR"/>
    <property type="match status" value="1"/>
</dbReference>
<keyword evidence="3" id="KW-1185">Reference proteome</keyword>
<dbReference type="Proteomes" id="UP001529423">
    <property type="component" value="Unassembled WGS sequence"/>
</dbReference>
<comment type="caution">
    <text evidence="2">The sequence shown here is derived from an EMBL/GenBank/DDBJ whole genome shotgun (WGS) entry which is preliminary data.</text>
</comment>
<gene>
    <name evidence="2" type="ORF">QUW46_03740</name>
</gene>
<dbReference type="RefSeq" id="WP_289559684.1">
    <property type="nucleotide sequence ID" value="NZ_JAUDEO010000015.1"/>
</dbReference>
<dbReference type="InterPro" id="IPR007492">
    <property type="entry name" value="LytTR_DNA-bd_dom"/>
</dbReference>
<dbReference type="InterPro" id="IPR046947">
    <property type="entry name" value="LytR-like"/>
</dbReference>
<proteinExistence type="predicted"/>
<sequence length="151" mass="17518">MKITYQQSNRVKDDDIEVRVLSKSRTTRVNRLMDYLAEFRQGPVPTIPIKTADQFLIIKTVDLLMVEVNQRELTFYTKGRAIKTTGRLKEIQERLTDPKFIQVSRYAIINMDYLQSVENGFSGTMIARLGPNIKTSISRRYVPVIKEYLGL</sequence>
<reference evidence="2" key="1">
    <citation type="submission" date="2023-06" db="EMBL/GenBank/DDBJ databases">
        <title>Identification and characterization of horizontal gene transfer across gut microbiota members of farm animals based on homology search.</title>
        <authorList>
            <person name="Schwarzerova J."/>
            <person name="Nykrynova M."/>
            <person name="Jureckova K."/>
            <person name="Cejkova D."/>
            <person name="Rychlik I."/>
        </authorList>
    </citation>
    <scope>NUCLEOTIDE SEQUENCE</scope>
    <source>
        <strain evidence="2">105_WCHN</strain>
    </source>
</reference>
<protein>
    <submittedName>
        <fullName evidence="2">LytTR family DNA-binding domain-containing protein</fullName>
    </submittedName>
</protein>
<organism evidence="2 3">
    <name type="scientific">Limosilactobacillus panis</name>
    <dbReference type="NCBI Taxonomy" id="47493"/>
    <lineage>
        <taxon>Bacteria</taxon>
        <taxon>Bacillati</taxon>
        <taxon>Bacillota</taxon>
        <taxon>Bacilli</taxon>
        <taxon>Lactobacillales</taxon>
        <taxon>Lactobacillaceae</taxon>
        <taxon>Limosilactobacillus</taxon>
    </lineage>
</organism>
<accession>A0ABT7VLT8</accession>
<evidence type="ECO:0000313" key="3">
    <source>
        <dbReference type="Proteomes" id="UP001529423"/>
    </source>
</evidence>
<dbReference type="Pfam" id="PF04397">
    <property type="entry name" value="LytTR"/>
    <property type="match status" value="1"/>
</dbReference>
<dbReference type="PANTHER" id="PTHR37299:SF1">
    <property type="entry name" value="STAGE 0 SPORULATION PROTEIN A HOMOLOG"/>
    <property type="match status" value="1"/>
</dbReference>
<evidence type="ECO:0000313" key="2">
    <source>
        <dbReference type="EMBL" id="MDM8333688.1"/>
    </source>
</evidence>
<name>A0ABT7VLT8_9LACO</name>
<dbReference type="GO" id="GO:0003677">
    <property type="term" value="F:DNA binding"/>
    <property type="evidence" value="ECO:0007669"/>
    <property type="project" value="UniProtKB-KW"/>
</dbReference>
<keyword evidence="2" id="KW-0238">DNA-binding</keyword>
<dbReference type="PANTHER" id="PTHR37299">
    <property type="entry name" value="TRANSCRIPTIONAL REGULATOR-RELATED"/>
    <property type="match status" value="1"/>
</dbReference>
<evidence type="ECO:0000259" key="1">
    <source>
        <dbReference type="PROSITE" id="PS50930"/>
    </source>
</evidence>
<reference evidence="2" key="2">
    <citation type="submission" date="2023-06" db="EMBL/GenBank/DDBJ databases">
        <authorList>
            <person name="Zeman M."/>
            <person name="Kubasova T."/>
            <person name="Jahodarova E."/>
            <person name="Nykrynova M."/>
            <person name="Rychlik I."/>
        </authorList>
    </citation>
    <scope>NUCLEOTIDE SEQUENCE</scope>
    <source>
        <strain evidence="2">105_WCHN</strain>
    </source>
</reference>
<feature type="domain" description="HTH LytTR-type" evidence="1">
    <location>
        <begin position="47"/>
        <end position="151"/>
    </location>
</feature>
<dbReference type="PROSITE" id="PS50930">
    <property type="entry name" value="HTH_LYTTR"/>
    <property type="match status" value="1"/>
</dbReference>